<evidence type="ECO:0000256" key="3">
    <source>
        <dbReference type="ARBA" id="ARBA00023015"/>
    </source>
</evidence>
<dbReference type="SUPFAM" id="SSF48498">
    <property type="entry name" value="Tetracyclin repressor-like, C-terminal domain"/>
    <property type="match status" value="1"/>
</dbReference>
<evidence type="ECO:0000256" key="5">
    <source>
        <dbReference type="ARBA" id="ARBA00023163"/>
    </source>
</evidence>
<dbReference type="InterPro" id="IPR036271">
    <property type="entry name" value="Tet_transcr_reg_TetR-rel_C_sf"/>
</dbReference>
<sequence>MTSADHVEFYWFPHTDRCLTKRNTRVPLTELAPLGRLRAVWDDEVLANALFGAVIATGRRVPALVPPLARVSARALGPRAWTDRSHDVFVSRRRVRFQEMEYAVPRADAPAVLAELRRVHEASGWRTAFPVEVRVAAADDIPLSTAGGRETAYIAAHVPAGVDPGPWFAALEAIAGTVAGRPHWGSCTVWTPVRSAGATRVWASSPRCATGWTRPASSPMPTSSTCSARSAAEMARVSVEHRRAALVDAALRVMARGGLAAGTTRAIVGEAGMSLASFHYAFDSRDDLLRDLVRGVVGREFSAATGGMTGDGGLVGCLRHAAAGYLEHLEREPGHEQLMLELTLHALRDPALQPLAREQYRAYTEAATRLLERAAELTGGRWARPVSELARLLITLVDGATTTWLVDRDTAATQAALDVAIEAFVSAGAAAPG</sequence>
<dbReference type="InterPro" id="IPR001647">
    <property type="entry name" value="HTH_TetR"/>
</dbReference>
<dbReference type="PANTHER" id="PTHR30055:SF234">
    <property type="entry name" value="HTH-TYPE TRANSCRIPTIONAL REGULATOR BETI"/>
    <property type="match status" value="1"/>
</dbReference>
<dbReference type="InterPro" id="IPR039538">
    <property type="entry name" value="BetI_C"/>
</dbReference>
<organism evidence="8 9">
    <name type="scientific">Blastococcus brunescens</name>
    <dbReference type="NCBI Taxonomy" id="1564165"/>
    <lineage>
        <taxon>Bacteria</taxon>
        <taxon>Bacillati</taxon>
        <taxon>Actinomycetota</taxon>
        <taxon>Actinomycetes</taxon>
        <taxon>Geodermatophilales</taxon>
        <taxon>Geodermatophilaceae</taxon>
        <taxon>Blastococcus</taxon>
    </lineage>
</organism>
<keyword evidence="1" id="KW-0678">Repressor</keyword>
<evidence type="ECO:0000259" key="7">
    <source>
        <dbReference type="PROSITE" id="PS50977"/>
    </source>
</evidence>
<feature type="domain" description="HTH tetR-type" evidence="7">
    <location>
        <begin position="240"/>
        <end position="300"/>
    </location>
</feature>
<dbReference type="Pfam" id="PF04030">
    <property type="entry name" value="ALO"/>
    <property type="match status" value="1"/>
</dbReference>
<reference evidence="8 9" key="1">
    <citation type="submission" date="2023-12" db="EMBL/GenBank/DDBJ databases">
        <title>Blastococcus brunescens sp. nov., an actonobacterium isolated from sandstone collected in sahara desert.</title>
        <authorList>
            <person name="Gtari M."/>
            <person name="Ghodhbane F."/>
        </authorList>
    </citation>
    <scope>NUCLEOTIDE SEQUENCE [LARGE SCALE GENOMIC DNA]</scope>
    <source>
        <strain evidence="8 9">BMG 8361</strain>
    </source>
</reference>
<evidence type="ECO:0000313" key="9">
    <source>
        <dbReference type="Proteomes" id="UP001324287"/>
    </source>
</evidence>
<dbReference type="PROSITE" id="PS50977">
    <property type="entry name" value="HTH_TETR_2"/>
    <property type="match status" value="1"/>
</dbReference>
<dbReference type="InterPro" id="IPR009057">
    <property type="entry name" value="Homeodomain-like_sf"/>
</dbReference>
<dbReference type="PANTHER" id="PTHR30055">
    <property type="entry name" value="HTH-TYPE TRANSCRIPTIONAL REGULATOR RUTR"/>
    <property type="match status" value="1"/>
</dbReference>
<evidence type="ECO:0000256" key="6">
    <source>
        <dbReference type="PROSITE-ProRule" id="PRU00335"/>
    </source>
</evidence>
<evidence type="ECO:0000256" key="4">
    <source>
        <dbReference type="ARBA" id="ARBA00023125"/>
    </source>
</evidence>
<keyword evidence="3" id="KW-0805">Transcription regulation</keyword>
<proteinExistence type="predicted"/>
<evidence type="ECO:0000313" key="8">
    <source>
        <dbReference type="EMBL" id="WRL65172.1"/>
    </source>
</evidence>
<keyword evidence="4 6" id="KW-0238">DNA-binding</keyword>
<dbReference type="InterPro" id="IPR050109">
    <property type="entry name" value="HTH-type_TetR-like_transc_reg"/>
</dbReference>
<dbReference type="Pfam" id="PF13977">
    <property type="entry name" value="TetR_C_6"/>
    <property type="match status" value="1"/>
</dbReference>
<keyword evidence="5" id="KW-0804">Transcription</keyword>
<keyword evidence="2" id="KW-0560">Oxidoreductase</keyword>
<name>A0ABZ1B2Y8_9ACTN</name>
<evidence type="ECO:0000256" key="2">
    <source>
        <dbReference type="ARBA" id="ARBA00023002"/>
    </source>
</evidence>
<dbReference type="Pfam" id="PF00440">
    <property type="entry name" value="TetR_N"/>
    <property type="match status" value="1"/>
</dbReference>
<dbReference type="EMBL" id="CP141261">
    <property type="protein sequence ID" value="WRL65172.1"/>
    <property type="molecule type" value="Genomic_DNA"/>
</dbReference>
<dbReference type="Gene3D" id="3.30.70.2520">
    <property type="match status" value="1"/>
</dbReference>
<dbReference type="SUPFAM" id="SSF46689">
    <property type="entry name" value="Homeodomain-like"/>
    <property type="match status" value="1"/>
</dbReference>
<evidence type="ECO:0000256" key="1">
    <source>
        <dbReference type="ARBA" id="ARBA00022491"/>
    </source>
</evidence>
<protein>
    <submittedName>
        <fullName evidence="8">D-arabinono-1,4-lactone oxidase</fullName>
    </submittedName>
</protein>
<dbReference type="Gene3D" id="1.10.357.10">
    <property type="entry name" value="Tetracycline Repressor, domain 2"/>
    <property type="match status" value="1"/>
</dbReference>
<keyword evidence="9" id="KW-1185">Reference proteome</keyword>
<gene>
    <name evidence="8" type="ORF">U6N30_05720</name>
</gene>
<dbReference type="Proteomes" id="UP001324287">
    <property type="component" value="Chromosome"/>
</dbReference>
<dbReference type="InterPro" id="IPR007173">
    <property type="entry name" value="ALO_C"/>
</dbReference>
<accession>A0ABZ1B2Y8</accession>
<feature type="DNA-binding region" description="H-T-H motif" evidence="6">
    <location>
        <begin position="263"/>
        <end position="282"/>
    </location>
</feature>